<gene>
    <name evidence="1" type="ORF">SPELUC_LOCUS13105</name>
</gene>
<dbReference type="Proteomes" id="UP000789366">
    <property type="component" value="Unassembled WGS sequence"/>
</dbReference>
<organism evidence="1 2">
    <name type="scientific">Cetraspora pellucida</name>
    <dbReference type="NCBI Taxonomy" id="1433469"/>
    <lineage>
        <taxon>Eukaryota</taxon>
        <taxon>Fungi</taxon>
        <taxon>Fungi incertae sedis</taxon>
        <taxon>Mucoromycota</taxon>
        <taxon>Glomeromycotina</taxon>
        <taxon>Glomeromycetes</taxon>
        <taxon>Diversisporales</taxon>
        <taxon>Gigasporaceae</taxon>
        <taxon>Cetraspora</taxon>
    </lineage>
</organism>
<dbReference type="EMBL" id="CAJVPW010033386">
    <property type="protein sequence ID" value="CAG8730947.1"/>
    <property type="molecule type" value="Genomic_DNA"/>
</dbReference>
<feature type="non-terminal residue" evidence="1">
    <location>
        <position position="165"/>
    </location>
</feature>
<name>A0ACA9Q099_9GLOM</name>
<evidence type="ECO:0000313" key="2">
    <source>
        <dbReference type="Proteomes" id="UP000789366"/>
    </source>
</evidence>
<reference evidence="1" key="1">
    <citation type="submission" date="2021-06" db="EMBL/GenBank/DDBJ databases">
        <authorList>
            <person name="Kallberg Y."/>
            <person name="Tangrot J."/>
            <person name="Rosling A."/>
        </authorList>
    </citation>
    <scope>NUCLEOTIDE SEQUENCE</scope>
    <source>
        <strain evidence="1">28 12/20/2015</strain>
    </source>
</reference>
<proteinExistence type="predicted"/>
<feature type="non-terminal residue" evidence="1">
    <location>
        <position position="1"/>
    </location>
</feature>
<keyword evidence="2" id="KW-1185">Reference proteome</keyword>
<sequence>TREDFEGAIAIFEREMLDNMLEGPESERVMAGFKSKEYQDAADILQLYGILEQKYAEEIKANQESQTKLKLQKQIEQMKSKKEYWKNIIVEAMPILIFGVKLFINNINKDINMIKELDPLYNEIHDSLQKRLKVDPLTVELLFNNSNKKHKKPHPLYEYLEPSEN</sequence>
<comment type="caution">
    <text evidence="1">The sequence shown here is derived from an EMBL/GenBank/DDBJ whole genome shotgun (WGS) entry which is preliminary data.</text>
</comment>
<protein>
    <submittedName>
        <fullName evidence="1">6474_t:CDS:1</fullName>
    </submittedName>
</protein>
<accession>A0ACA9Q099</accession>
<evidence type="ECO:0000313" key="1">
    <source>
        <dbReference type="EMBL" id="CAG8730947.1"/>
    </source>
</evidence>